<dbReference type="PRINTS" id="PR00419">
    <property type="entry name" value="ADXRDTASE"/>
</dbReference>
<dbReference type="Gene3D" id="3.50.50.60">
    <property type="entry name" value="FAD/NAD(P)-binding domain"/>
    <property type="match status" value="1"/>
</dbReference>
<dbReference type="Gene3D" id="1.10.405.10">
    <property type="entry name" value="Guanine Nucleotide Dissociation Inhibitor, domain 1"/>
    <property type="match status" value="1"/>
</dbReference>
<protein>
    <submittedName>
        <fullName evidence="3">FAD-dependent oxidoreductase</fullName>
    </submittedName>
</protein>
<dbReference type="Proteomes" id="UP000599391">
    <property type="component" value="Unassembled WGS sequence"/>
</dbReference>
<dbReference type="AlphaFoldDB" id="A0A8J7HEY3"/>
<dbReference type="PANTHER" id="PTHR43563:SF1">
    <property type="entry name" value="AMINE OXIDASE [FLAVIN-CONTAINING] B"/>
    <property type="match status" value="1"/>
</dbReference>
<organism evidence="3 4">
    <name type="scientific">Atlanticothrix silvestris CENA357</name>
    <dbReference type="NCBI Taxonomy" id="1725252"/>
    <lineage>
        <taxon>Bacteria</taxon>
        <taxon>Bacillati</taxon>
        <taxon>Cyanobacteriota</taxon>
        <taxon>Cyanophyceae</taxon>
        <taxon>Nostocales</taxon>
        <taxon>Nodulariaceae</taxon>
        <taxon>Atlanticothrix</taxon>
        <taxon>Atlanticothrix silvestris</taxon>
    </lineage>
</organism>
<proteinExistence type="inferred from homology"/>
<sequence>MSHSQLFRKLAHTIHIVRYCQKHNISTSEGIERISAFKEMMSIRKTKRREFLADLGKLTLVGGTIGTSSGYFRRTLAAPPSVDAKIAIVGAGLAGLACGYELQQKGIQASLYEASDRPGGRCYSLDSLFPGQVVERGGEFIDNLHKTMLGYVKEFKLEVEDLSKEPGEVFYYFNGQRYAESAVVDEFRNFVAAMRNDLGTIGEPTASNFTKAERILDFINLQDYLNSRGAGNLIKNVIKSAYIGEYGREIEQQSSISFLLFIHADKRSKFRPFGVFSDERYHVIGGGSNAIW</sequence>
<dbReference type="EMBL" id="JAECZB010000003">
    <property type="protein sequence ID" value="MBH8551226.1"/>
    <property type="molecule type" value="Genomic_DNA"/>
</dbReference>
<evidence type="ECO:0000259" key="2">
    <source>
        <dbReference type="Pfam" id="PF01593"/>
    </source>
</evidence>
<dbReference type="InterPro" id="IPR036188">
    <property type="entry name" value="FAD/NAD-bd_sf"/>
</dbReference>
<dbReference type="InterPro" id="IPR002937">
    <property type="entry name" value="Amino_oxidase"/>
</dbReference>
<dbReference type="GO" id="GO:0016491">
    <property type="term" value="F:oxidoreductase activity"/>
    <property type="evidence" value="ECO:0007669"/>
    <property type="project" value="InterPro"/>
</dbReference>
<keyword evidence="4" id="KW-1185">Reference proteome</keyword>
<comment type="caution">
    <text evidence="3">The sequence shown here is derived from an EMBL/GenBank/DDBJ whole genome shotgun (WGS) entry which is preliminary data.</text>
</comment>
<comment type="similarity">
    <text evidence="1">Belongs to the flavin monoamine oxidase family.</text>
</comment>
<evidence type="ECO:0000256" key="1">
    <source>
        <dbReference type="ARBA" id="ARBA00005995"/>
    </source>
</evidence>
<dbReference type="PANTHER" id="PTHR43563">
    <property type="entry name" value="AMINE OXIDASE"/>
    <property type="match status" value="1"/>
</dbReference>
<accession>A0A8J7HEY3</accession>
<evidence type="ECO:0000313" key="3">
    <source>
        <dbReference type="EMBL" id="MBH8551226.1"/>
    </source>
</evidence>
<dbReference type="InterPro" id="IPR050703">
    <property type="entry name" value="Flavin_MAO"/>
</dbReference>
<dbReference type="Gene3D" id="3.90.660.10">
    <property type="match status" value="1"/>
</dbReference>
<gene>
    <name evidence="3" type="ORF">I8751_02280</name>
</gene>
<dbReference type="RefSeq" id="WP_214437539.1">
    <property type="nucleotide sequence ID" value="NZ_JAECZB010000003.1"/>
</dbReference>
<reference evidence="3 4" key="1">
    <citation type="journal article" date="2021" name="Int. J. Syst. Evol. Microbiol.">
        <title>Amazonocrinis nigriterrae gen. nov., sp. nov., Atlanticothrix silvestris gen. nov., sp. nov. and Dendronalium phyllosphericum gen. nov., sp. nov., nostocacean cyanobacteria from Brazilian environments.</title>
        <authorList>
            <person name="Alvarenga D.O."/>
            <person name="Andreote A.P.D."/>
            <person name="Branco L.H.Z."/>
            <person name="Delbaje E."/>
            <person name="Cruz R.B."/>
            <person name="Varani A.M."/>
            <person name="Fiore M.F."/>
        </authorList>
    </citation>
    <scope>NUCLEOTIDE SEQUENCE [LARGE SCALE GENOMIC DNA]</scope>
    <source>
        <strain evidence="3 4">CENA357</strain>
    </source>
</reference>
<dbReference type="SUPFAM" id="SSF51905">
    <property type="entry name" value="FAD/NAD(P)-binding domain"/>
    <property type="match status" value="1"/>
</dbReference>
<evidence type="ECO:0000313" key="4">
    <source>
        <dbReference type="Proteomes" id="UP000599391"/>
    </source>
</evidence>
<feature type="domain" description="Amine oxidase" evidence="2">
    <location>
        <begin position="93"/>
        <end position="207"/>
    </location>
</feature>
<dbReference type="Pfam" id="PF01593">
    <property type="entry name" value="Amino_oxidase"/>
    <property type="match status" value="1"/>
</dbReference>
<name>A0A8J7HEY3_9CYAN</name>